<comment type="caution">
    <text evidence="1">The sequence shown here is derived from an EMBL/GenBank/DDBJ whole genome shotgun (WGS) entry which is preliminary data.</text>
</comment>
<sequence length="184" mass="21750">MDRLRKQIENSQERRLDNVSKKELFESNRHPQSANYYKEEWSFIKKKGARENIAYQLQYLEFMINLYNDYQIYLTVESLLCKNLMITISSIIESALTSIMEAGYDKITAGTNPDRNFKSMIDLAYAKGIFSRNMKYKLQGLRRVRNSIHLSSIDYQEHVAYEPEDVNNYLDLLDKFRMELSSAL</sequence>
<evidence type="ECO:0000313" key="2">
    <source>
        <dbReference type="Proteomes" id="UP000231466"/>
    </source>
</evidence>
<dbReference type="EMBL" id="PFAH01000009">
    <property type="protein sequence ID" value="PIR97812.1"/>
    <property type="molecule type" value="Genomic_DNA"/>
</dbReference>
<reference evidence="2" key="1">
    <citation type="submission" date="2017-09" db="EMBL/GenBank/DDBJ databases">
        <title>Depth-based differentiation of microbial function through sediment-hosted aquifers and enrichment of novel symbionts in the deep terrestrial subsurface.</title>
        <authorList>
            <person name="Probst A.J."/>
            <person name="Ladd B."/>
            <person name="Jarett J.K."/>
            <person name="Geller-Mcgrath D.E."/>
            <person name="Sieber C.M.K."/>
            <person name="Emerson J.B."/>
            <person name="Anantharaman K."/>
            <person name="Thomas B.C."/>
            <person name="Malmstrom R."/>
            <person name="Stieglmeier M."/>
            <person name="Klingl A."/>
            <person name="Woyke T."/>
            <person name="Ryan C.M."/>
            <person name="Banfield J.F."/>
        </authorList>
    </citation>
    <scope>NUCLEOTIDE SEQUENCE [LARGE SCALE GENOMIC DNA]</scope>
</reference>
<dbReference type="Proteomes" id="UP000231466">
    <property type="component" value="Unassembled WGS sequence"/>
</dbReference>
<accession>A0A2H0VFC9</accession>
<organism evidence="1 2">
    <name type="scientific">Candidatus Colwellbacteria bacterium CG10_big_fil_rev_8_21_14_0_10_42_22</name>
    <dbReference type="NCBI Taxonomy" id="1974540"/>
    <lineage>
        <taxon>Bacteria</taxon>
        <taxon>Candidatus Colwelliibacteriota</taxon>
    </lineage>
</organism>
<gene>
    <name evidence="1" type="ORF">COT89_02790</name>
</gene>
<evidence type="ECO:0000313" key="1">
    <source>
        <dbReference type="EMBL" id="PIR97812.1"/>
    </source>
</evidence>
<dbReference type="AlphaFoldDB" id="A0A2H0VFC9"/>
<protein>
    <recommendedName>
        <fullName evidence="3">DUF4145 domain-containing protein</fullName>
    </recommendedName>
</protein>
<name>A0A2H0VFC9_9BACT</name>
<evidence type="ECO:0008006" key="3">
    <source>
        <dbReference type="Google" id="ProtNLM"/>
    </source>
</evidence>
<proteinExistence type="predicted"/>